<sequence length="248" mass="26817">MHGNVYSGLRFDTIATAHWWNEQGKIPPNTWWATTPHTHNIFSDAGSCRTSMANPAESHPQNDFINSARKERKRVEIYLVNGIRLTGCIESFDQYLVMLRTPVGLQGIYKRAISTIQLDTGGSRPGGGGPRGPRTGGRPGGREGGGHSPYGSHGGARESRGDGGGYGSREPREGYGSREPREGYAPREPRDGYGAPREPREGYGAPRESYSTPRDAGDASGNTSPSDTRGGNGPVIVTRRRRIVPDGQ</sequence>
<keyword evidence="7" id="KW-1185">Reference proteome</keyword>
<comment type="subunit">
    <text evidence="3">Homohexamer.</text>
</comment>
<name>A0A6P2Q6V1_9BURK</name>
<evidence type="ECO:0000256" key="4">
    <source>
        <dbReference type="SAM" id="MobiDB-lite"/>
    </source>
</evidence>
<dbReference type="CDD" id="cd01716">
    <property type="entry name" value="Hfq"/>
    <property type="match status" value="1"/>
</dbReference>
<dbReference type="GO" id="GO:0045974">
    <property type="term" value="P:regulation of translation, ncRNA-mediated"/>
    <property type="evidence" value="ECO:0007669"/>
    <property type="project" value="TreeGrafter"/>
</dbReference>
<keyword evidence="2 3" id="KW-0346">Stress response</keyword>
<dbReference type="PROSITE" id="PS52002">
    <property type="entry name" value="SM"/>
    <property type="match status" value="1"/>
</dbReference>
<protein>
    <recommendedName>
        <fullName evidence="3">RNA-binding protein Hfq</fullName>
    </recommendedName>
</protein>
<dbReference type="AlphaFoldDB" id="A0A6P2Q6V1"/>
<dbReference type="InterPro" id="IPR010920">
    <property type="entry name" value="LSM_dom_sf"/>
</dbReference>
<dbReference type="PANTHER" id="PTHR34772">
    <property type="entry name" value="RNA-BINDING PROTEIN HFQ"/>
    <property type="match status" value="1"/>
</dbReference>
<comment type="similarity">
    <text evidence="3">Belongs to the Hfq family.</text>
</comment>
<dbReference type="Pfam" id="PF17209">
    <property type="entry name" value="Hfq"/>
    <property type="match status" value="1"/>
</dbReference>
<dbReference type="PANTHER" id="PTHR34772:SF1">
    <property type="entry name" value="RNA-BINDING PROTEIN HFQ"/>
    <property type="match status" value="1"/>
</dbReference>
<dbReference type="GO" id="GO:0006355">
    <property type="term" value="P:regulation of DNA-templated transcription"/>
    <property type="evidence" value="ECO:0007669"/>
    <property type="project" value="InterPro"/>
</dbReference>
<feature type="domain" description="Sm" evidence="5">
    <location>
        <begin position="62"/>
        <end position="122"/>
    </location>
</feature>
<dbReference type="InterPro" id="IPR047575">
    <property type="entry name" value="Sm"/>
</dbReference>
<dbReference type="NCBIfam" id="TIGR02383">
    <property type="entry name" value="Hfq"/>
    <property type="match status" value="1"/>
</dbReference>
<feature type="compositionally biased region" description="Polar residues" evidence="4">
    <location>
        <begin position="220"/>
        <end position="229"/>
    </location>
</feature>
<feature type="compositionally biased region" description="Gly residues" evidence="4">
    <location>
        <begin position="123"/>
        <end position="139"/>
    </location>
</feature>
<proteinExistence type="inferred from homology"/>
<dbReference type="SUPFAM" id="SSF50182">
    <property type="entry name" value="Sm-like ribonucleoproteins"/>
    <property type="match status" value="1"/>
</dbReference>
<dbReference type="GO" id="GO:0005829">
    <property type="term" value="C:cytosol"/>
    <property type="evidence" value="ECO:0007669"/>
    <property type="project" value="TreeGrafter"/>
</dbReference>
<dbReference type="HAMAP" id="MF_00436">
    <property type="entry name" value="Hfq"/>
    <property type="match status" value="1"/>
</dbReference>
<keyword evidence="1 3" id="KW-0694">RNA-binding</keyword>
<evidence type="ECO:0000259" key="5">
    <source>
        <dbReference type="PROSITE" id="PS52002"/>
    </source>
</evidence>
<gene>
    <name evidence="3" type="primary">hfq</name>
    <name evidence="6" type="ORF">BDI24065_05473</name>
</gene>
<feature type="compositionally biased region" description="Basic and acidic residues" evidence="4">
    <location>
        <begin position="169"/>
        <end position="201"/>
    </location>
</feature>
<dbReference type="Gene3D" id="2.30.30.100">
    <property type="match status" value="1"/>
</dbReference>
<feature type="region of interest" description="Disordered" evidence="4">
    <location>
        <begin position="118"/>
        <end position="248"/>
    </location>
</feature>
<dbReference type="GO" id="GO:0003723">
    <property type="term" value="F:RNA binding"/>
    <property type="evidence" value="ECO:0007669"/>
    <property type="project" value="UniProtKB-UniRule"/>
</dbReference>
<dbReference type="Proteomes" id="UP000494125">
    <property type="component" value="Unassembled WGS sequence"/>
</dbReference>
<evidence type="ECO:0000313" key="7">
    <source>
        <dbReference type="Proteomes" id="UP000494125"/>
    </source>
</evidence>
<accession>A0A6P2Q6V1</accession>
<evidence type="ECO:0000256" key="2">
    <source>
        <dbReference type="ARBA" id="ARBA00023016"/>
    </source>
</evidence>
<evidence type="ECO:0000256" key="3">
    <source>
        <dbReference type="HAMAP-Rule" id="MF_00436"/>
    </source>
</evidence>
<dbReference type="InterPro" id="IPR005001">
    <property type="entry name" value="Hfq"/>
</dbReference>
<comment type="function">
    <text evidence="3">RNA chaperone that binds small regulatory RNA (sRNAs) and mRNAs to facilitate mRNA translational regulation in response to envelope stress, environmental stress and changes in metabolite concentrations. Also binds with high specificity to tRNAs.</text>
</comment>
<evidence type="ECO:0000256" key="1">
    <source>
        <dbReference type="ARBA" id="ARBA00022884"/>
    </source>
</evidence>
<dbReference type="EMBL" id="CABVPN010000032">
    <property type="protein sequence ID" value="VWC13615.1"/>
    <property type="molecule type" value="Genomic_DNA"/>
</dbReference>
<evidence type="ECO:0000313" key="6">
    <source>
        <dbReference type="EMBL" id="VWC13615.1"/>
    </source>
</evidence>
<organism evidence="6 7">
    <name type="scientific">Burkholderia diffusa</name>
    <dbReference type="NCBI Taxonomy" id="488732"/>
    <lineage>
        <taxon>Bacteria</taxon>
        <taxon>Pseudomonadati</taxon>
        <taxon>Pseudomonadota</taxon>
        <taxon>Betaproteobacteria</taxon>
        <taxon>Burkholderiales</taxon>
        <taxon>Burkholderiaceae</taxon>
        <taxon>Burkholderia</taxon>
        <taxon>Burkholderia cepacia complex</taxon>
    </lineage>
</organism>
<dbReference type="GO" id="GO:0043487">
    <property type="term" value="P:regulation of RNA stability"/>
    <property type="evidence" value="ECO:0007669"/>
    <property type="project" value="TreeGrafter"/>
</dbReference>
<reference evidence="6 7" key="1">
    <citation type="submission" date="2019-09" db="EMBL/GenBank/DDBJ databases">
        <authorList>
            <person name="Depoorter E."/>
        </authorList>
    </citation>
    <scope>NUCLEOTIDE SEQUENCE [LARGE SCALE GENOMIC DNA]</scope>
    <source>
        <strain evidence="6">LMG 24065</strain>
    </source>
</reference>